<protein>
    <submittedName>
        <fullName evidence="5">Dipeptidase PepE</fullName>
        <ecNumber evidence="5">3.4.13.21</ecNumber>
    </submittedName>
</protein>
<keyword evidence="4" id="KW-0720">Serine protease</keyword>
<dbReference type="InterPro" id="IPR005320">
    <property type="entry name" value="Peptidase_S51"/>
</dbReference>
<keyword evidence="3 5" id="KW-0378">Hydrolase</keyword>
<evidence type="ECO:0000313" key="6">
    <source>
        <dbReference type="Proteomes" id="UP001597508"/>
    </source>
</evidence>
<evidence type="ECO:0000256" key="1">
    <source>
        <dbReference type="ARBA" id="ARBA00006534"/>
    </source>
</evidence>
<proteinExistence type="inferred from homology"/>
<dbReference type="SUPFAM" id="SSF52317">
    <property type="entry name" value="Class I glutamine amidotransferase-like"/>
    <property type="match status" value="1"/>
</dbReference>
<dbReference type="Gene3D" id="3.40.50.880">
    <property type="match status" value="1"/>
</dbReference>
<dbReference type="PANTHER" id="PTHR20842">
    <property type="entry name" value="PROTEASE S51 ALPHA-ASPARTYL DIPEPTIDASE"/>
    <property type="match status" value="1"/>
</dbReference>
<dbReference type="CDD" id="cd03146">
    <property type="entry name" value="GAT1_Peptidase_E"/>
    <property type="match status" value="1"/>
</dbReference>
<dbReference type="GO" id="GO:0016805">
    <property type="term" value="F:dipeptidase activity"/>
    <property type="evidence" value="ECO:0007669"/>
    <property type="project" value="UniProtKB-KW"/>
</dbReference>
<dbReference type="EC" id="3.4.13.21" evidence="5"/>
<dbReference type="NCBIfam" id="NF003642">
    <property type="entry name" value="PRK05282.1"/>
    <property type="match status" value="1"/>
</dbReference>
<dbReference type="Proteomes" id="UP001597508">
    <property type="component" value="Unassembled WGS sequence"/>
</dbReference>
<name>A0ABW5LVV4_9FLAO</name>
<evidence type="ECO:0000256" key="3">
    <source>
        <dbReference type="ARBA" id="ARBA00022801"/>
    </source>
</evidence>
<evidence type="ECO:0000256" key="4">
    <source>
        <dbReference type="ARBA" id="ARBA00022825"/>
    </source>
</evidence>
<dbReference type="RefSeq" id="WP_379666627.1">
    <property type="nucleotide sequence ID" value="NZ_JBHULH010000004.1"/>
</dbReference>
<reference evidence="6" key="1">
    <citation type="journal article" date="2019" name="Int. J. Syst. Evol. Microbiol.">
        <title>The Global Catalogue of Microorganisms (GCM) 10K type strain sequencing project: providing services to taxonomists for standard genome sequencing and annotation.</title>
        <authorList>
            <consortium name="The Broad Institute Genomics Platform"/>
            <consortium name="The Broad Institute Genome Sequencing Center for Infectious Disease"/>
            <person name="Wu L."/>
            <person name="Ma J."/>
        </authorList>
    </citation>
    <scope>NUCLEOTIDE SEQUENCE [LARGE SCALE GENOMIC DNA]</scope>
    <source>
        <strain evidence="6">KCTC 52127</strain>
    </source>
</reference>
<organism evidence="5 6">
    <name type="scientific">Pseudotenacibaculum haliotis</name>
    <dbReference type="NCBI Taxonomy" id="1862138"/>
    <lineage>
        <taxon>Bacteria</taxon>
        <taxon>Pseudomonadati</taxon>
        <taxon>Bacteroidota</taxon>
        <taxon>Flavobacteriia</taxon>
        <taxon>Flavobacteriales</taxon>
        <taxon>Flavobacteriaceae</taxon>
        <taxon>Pseudotenacibaculum</taxon>
    </lineage>
</organism>
<dbReference type="PANTHER" id="PTHR20842:SF0">
    <property type="entry name" value="ALPHA-ASPARTYL DIPEPTIDASE"/>
    <property type="match status" value="1"/>
</dbReference>
<keyword evidence="5" id="KW-0224">Dipeptidase</keyword>
<gene>
    <name evidence="5" type="primary">pepE</name>
    <name evidence="5" type="ORF">ACFSRZ_11095</name>
</gene>
<evidence type="ECO:0000313" key="5">
    <source>
        <dbReference type="EMBL" id="MFD2567921.1"/>
    </source>
</evidence>
<dbReference type="Pfam" id="PF03575">
    <property type="entry name" value="Peptidase_S51"/>
    <property type="match status" value="1"/>
</dbReference>
<evidence type="ECO:0000256" key="2">
    <source>
        <dbReference type="ARBA" id="ARBA00022670"/>
    </source>
</evidence>
<comment type="caution">
    <text evidence="5">The sequence shown here is derived from an EMBL/GenBank/DDBJ whole genome shotgun (WGS) entry which is preliminary data.</text>
</comment>
<sequence length="236" mass="26265">MKQLIIASTSTVHGSGYLEYLMPTLIEFFKESKEILFIPYARPGGISYDAYTDIAKKAFGKAGISVKGIHEFDNPQKAVKEAKGIFTGGGNTFELVNQLYQHNLIEVLQQTLENGTPYLGTSAGSNICGVTMMNTNDMPIVYPPSFNTLAMIPFNINAHYLDPNPDSTHMGETRETRIKEFHVFNKTSVLGLREGSWLEVVGEEILLKGPHTARLFRQDKTPVELTTESTIRNFLA</sequence>
<dbReference type="InterPro" id="IPR029062">
    <property type="entry name" value="Class_I_gatase-like"/>
</dbReference>
<keyword evidence="6" id="KW-1185">Reference proteome</keyword>
<keyword evidence="2" id="KW-0645">Protease</keyword>
<accession>A0ABW5LVV4</accession>
<comment type="similarity">
    <text evidence="1">Belongs to the peptidase S51 family.</text>
</comment>
<dbReference type="EMBL" id="JBHULH010000004">
    <property type="protein sequence ID" value="MFD2567921.1"/>
    <property type="molecule type" value="Genomic_DNA"/>
</dbReference>